<proteinExistence type="predicted"/>
<keyword evidence="3" id="KW-1185">Reference proteome</keyword>
<gene>
    <name evidence="2" type="ORF">Bca52824_031865</name>
</gene>
<sequence>MGRMGFFDSPPEFTAESSSGSWSFAYIGLLGVFIVGGLIYFCWKRRQQTTQQVTPVGEVEMSGAAP</sequence>
<reference evidence="2 3" key="1">
    <citation type="submission" date="2020-02" db="EMBL/GenBank/DDBJ databases">
        <authorList>
            <person name="Ma Q."/>
            <person name="Huang Y."/>
            <person name="Song X."/>
            <person name="Pei D."/>
        </authorList>
    </citation>
    <scope>NUCLEOTIDE SEQUENCE [LARGE SCALE GENOMIC DNA]</scope>
    <source>
        <strain evidence="2">Sxm20200214</strain>
        <tissue evidence="2">Leaf</tissue>
    </source>
</reference>
<protein>
    <submittedName>
        <fullName evidence="2">Uncharacterized protein</fullName>
    </submittedName>
</protein>
<dbReference type="EMBL" id="JAAMPC010000007">
    <property type="protein sequence ID" value="KAG2303214.1"/>
    <property type="molecule type" value="Genomic_DNA"/>
</dbReference>
<keyword evidence="1" id="KW-0812">Transmembrane</keyword>
<evidence type="ECO:0000313" key="2">
    <source>
        <dbReference type="EMBL" id="KAG2303214.1"/>
    </source>
</evidence>
<dbReference type="Proteomes" id="UP000886595">
    <property type="component" value="Unassembled WGS sequence"/>
</dbReference>
<keyword evidence="1" id="KW-1133">Transmembrane helix</keyword>
<organism evidence="2 3">
    <name type="scientific">Brassica carinata</name>
    <name type="common">Ethiopian mustard</name>
    <name type="synonym">Abyssinian cabbage</name>
    <dbReference type="NCBI Taxonomy" id="52824"/>
    <lineage>
        <taxon>Eukaryota</taxon>
        <taxon>Viridiplantae</taxon>
        <taxon>Streptophyta</taxon>
        <taxon>Embryophyta</taxon>
        <taxon>Tracheophyta</taxon>
        <taxon>Spermatophyta</taxon>
        <taxon>Magnoliopsida</taxon>
        <taxon>eudicotyledons</taxon>
        <taxon>Gunneridae</taxon>
        <taxon>Pentapetalae</taxon>
        <taxon>rosids</taxon>
        <taxon>malvids</taxon>
        <taxon>Brassicales</taxon>
        <taxon>Brassicaceae</taxon>
        <taxon>Brassiceae</taxon>
        <taxon>Brassica</taxon>
    </lineage>
</organism>
<accession>A0A8X7S9Y8</accession>
<keyword evidence="1" id="KW-0472">Membrane</keyword>
<evidence type="ECO:0000313" key="3">
    <source>
        <dbReference type="Proteomes" id="UP000886595"/>
    </source>
</evidence>
<name>A0A8X7S9Y8_BRACI</name>
<comment type="caution">
    <text evidence="2">The sequence shown here is derived from an EMBL/GenBank/DDBJ whole genome shotgun (WGS) entry which is preliminary data.</text>
</comment>
<dbReference type="AlphaFoldDB" id="A0A8X7S9Y8"/>
<feature type="transmembrane region" description="Helical" evidence="1">
    <location>
        <begin position="20"/>
        <end position="43"/>
    </location>
</feature>
<evidence type="ECO:0000256" key="1">
    <source>
        <dbReference type="SAM" id="Phobius"/>
    </source>
</evidence>